<proteinExistence type="predicted"/>
<evidence type="ECO:0000313" key="5">
    <source>
        <dbReference type="EMBL" id="NIA57584.1"/>
    </source>
</evidence>
<name>A0ABX0PM56_9BURK</name>
<dbReference type="EMBL" id="JAAQOM010000024">
    <property type="protein sequence ID" value="NIA57584.1"/>
    <property type="molecule type" value="Genomic_DNA"/>
</dbReference>
<evidence type="ECO:0000256" key="2">
    <source>
        <dbReference type="ARBA" id="ARBA00023136"/>
    </source>
</evidence>
<keyword evidence="2" id="KW-0472">Membrane</keyword>
<accession>A0ABX0PM56</accession>
<evidence type="ECO:0000259" key="4">
    <source>
        <dbReference type="Pfam" id="PF05433"/>
    </source>
</evidence>
<comment type="caution">
    <text evidence="5">The sequence shown here is derived from an EMBL/GenBank/DDBJ whole genome shotgun (WGS) entry which is preliminary data.</text>
</comment>
<keyword evidence="3" id="KW-0732">Signal</keyword>
<organism evidence="5 6">
    <name type="scientific">Telluria antibiotica</name>
    <dbReference type="NCBI Taxonomy" id="2717319"/>
    <lineage>
        <taxon>Bacteria</taxon>
        <taxon>Pseudomonadati</taxon>
        <taxon>Pseudomonadota</taxon>
        <taxon>Betaproteobacteria</taxon>
        <taxon>Burkholderiales</taxon>
        <taxon>Oxalobacteraceae</taxon>
        <taxon>Telluria group</taxon>
        <taxon>Telluria</taxon>
    </lineage>
</organism>
<gene>
    <name evidence="5" type="ORF">HAV22_28560</name>
</gene>
<feature type="domain" description="Glycine zipper 2TM" evidence="4">
    <location>
        <begin position="75"/>
        <end position="115"/>
    </location>
</feature>
<protein>
    <submittedName>
        <fullName evidence="5">Glycine zipper 2TM domain-containing protein</fullName>
    </submittedName>
</protein>
<evidence type="ECO:0000256" key="3">
    <source>
        <dbReference type="SAM" id="SignalP"/>
    </source>
</evidence>
<reference evidence="5 6" key="1">
    <citation type="submission" date="2020-03" db="EMBL/GenBank/DDBJ databases">
        <title>Genome sequence of strain Massilia sp. TW-1.</title>
        <authorList>
            <person name="Chaudhary D.K."/>
        </authorList>
    </citation>
    <scope>NUCLEOTIDE SEQUENCE [LARGE SCALE GENOMIC DNA]</scope>
    <source>
        <strain evidence="5 6">TW-1</strain>
    </source>
</reference>
<keyword evidence="6" id="KW-1185">Reference proteome</keyword>
<dbReference type="Pfam" id="PF05433">
    <property type="entry name" value="Rick_17kDa_Anti"/>
    <property type="match status" value="1"/>
</dbReference>
<feature type="signal peptide" evidence="3">
    <location>
        <begin position="1"/>
        <end position="40"/>
    </location>
</feature>
<dbReference type="InterPro" id="IPR051407">
    <property type="entry name" value="Bact_OM_lipoprot/Surf_antigen"/>
</dbReference>
<evidence type="ECO:0000256" key="1">
    <source>
        <dbReference type="ARBA" id="ARBA00004370"/>
    </source>
</evidence>
<dbReference type="PANTHER" id="PTHR35603">
    <property type="match status" value="1"/>
</dbReference>
<dbReference type="PANTHER" id="PTHR35603:SF2">
    <property type="entry name" value="OUTER MEMBRANE LIPOPROTEIN"/>
    <property type="match status" value="1"/>
</dbReference>
<evidence type="ECO:0000313" key="6">
    <source>
        <dbReference type="Proteomes" id="UP000716322"/>
    </source>
</evidence>
<dbReference type="InterPro" id="IPR008816">
    <property type="entry name" value="Gly_zipper_2TM_dom"/>
</dbReference>
<dbReference type="Proteomes" id="UP000716322">
    <property type="component" value="Unassembled WGS sequence"/>
</dbReference>
<feature type="chain" id="PRO_5045500050" evidence="3">
    <location>
        <begin position="41"/>
        <end position="161"/>
    </location>
</feature>
<sequence>MFVTTIRGNTMQRTTTRLITRTVLAAALAAASATPFAVQAAPDHHARAEAECRNCGTVVSNHTYKREPESASGVGGVGGAVVGGLLGNQVGSGRGRTLATVAGAVGGAYAGNRIERNMKAETYTDVRVKMATGSYRTFTEKGAPRFHNGEHVRVLDGRLVR</sequence>
<comment type="subcellular location">
    <subcellularLocation>
        <location evidence="1">Membrane</location>
    </subcellularLocation>
</comment>